<feature type="region of interest" description="Disordered" evidence="1">
    <location>
        <begin position="2023"/>
        <end position="2049"/>
    </location>
</feature>
<organism evidence="2 3">
    <name type="scientific">endosymbiont of Bathymodiolus septemdierum str. Myojin knoll</name>
    <dbReference type="NCBI Taxonomy" id="1303921"/>
    <lineage>
        <taxon>Bacteria</taxon>
        <taxon>Pseudomonadati</taxon>
        <taxon>Pseudomonadota</taxon>
        <taxon>Gammaproteobacteria</taxon>
        <taxon>sulfur-oxidizing symbionts</taxon>
    </lineage>
</organism>
<dbReference type="KEGG" id="ebh:BSEPE_1029"/>
<dbReference type="InterPro" id="IPR019960">
    <property type="entry name" value="T1SS_VCA0849"/>
</dbReference>
<reference evidence="2 3" key="2">
    <citation type="journal article" date="2016" name="ISME J.">
        <title>Heterogeneous composition of key metabolic gene clusters in a vent mussel symbiont population.</title>
        <authorList>
            <person name="Ikuta T."/>
            <person name="Takaki Y."/>
            <person name="Nagai Y."/>
            <person name="Shimamura S."/>
            <person name="Tsuda M."/>
            <person name="Kawagucci S."/>
            <person name="Aoki Y."/>
            <person name="Inoue K."/>
            <person name="Teruya M."/>
            <person name="Satou K."/>
            <person name="Teruya K."/>
            <person name="Shimoji M."/>
            <person name="Tamotsu H."/>
            <person name="Hirano T."/>
            <person name="Maruyama T."/>
            <person name="Yoshida T."/>
        </authorList>
    </citation>
    <scope>NUCLEOTIDE SEQUENCE [LARGE SCALE GENOMIC DNA]</scope>
    <source>
        <strain evidence="2 3">Myojin Knoll</strain>
    </source>
</reference>
<dbReference type="SUPFAM" id="SSF141072">
    <property type="entry name" value="CalX-like"/>
    <property type="match status" value="1"/>
</dbReference>
<reference evidence="2 3" key="1">
    <citation type="journal article" date="2000" name="Mar. Ecol. Prog. Ser.">
        <title>Phylogenetic characterization of endosymbionts in three hydrothermal vent mussels: influence on host distributions.</title>
        <authorList>
            <person name="Fujiwara Y."/>
            <person name="Takai K."/>
            <person name="Uematsu K."/>
            <person name="Tsuchida S."/>
            <person name="Hunt J.C."/>
            <person name="Hashimoto J."/>
        </authorList>
    </citation>
    <scope>NUCLEOTIDE SEQUENCE [LARGE SCALE GENOMIC DNA]</scope>
    <source>
        <strain evidence="2 3">Myojin Knoll</strain>
    </source>
</reference>
<evidence type="ECO:0000313" key="2">
    <source>
        <dbReference type="EMBL" id="BAS68020.1"/>
    </source>
</evidence>
<dbReference type="NCBIfam" id="TIGR03661">
    <property type="entry name" value="T1SS_VCA0849"/>
    <property type="match status" value="1"/>
</dbReference>
<dbReference type="InterPro" id="IPR049826">
    <property type="entry name" value="Ig-like_ice"/>
</dbReference>
<dbReference type="SUPFAM" id="SSF51120">
    <property type="entry name" value="beta-Roll"/>
    <property type="match status" value="1"/>
</dbReference>
<dbReference type="InterPro" id="IPR013783">
    <property type="entry name" value="Ig-like_fold"/>
</dbReference>
<dbReference type="NCBIfam" id="NF012196">
    <property type="entry name" value="Ig_like_ice"/>
    <property type="match status" value="2"/>
</dbReference>
<feature type="compositionally biased region" description="Low complexity" evidence="1">
    <location>
        <begin position="2023"/>
        <end position="2039"/>
    </location>
</feature>
<evidence type="ECO:0008006" key="4">
    <source>
        <dbReference type="Google" id="ProtNLM"/>
    </source>
</evidence>
<dbReference type="STRING" id="1303921.BSEPE_1029"/>
<evidence type="ECO:0000256" key="1">
    <source>
        <dbReference type="SAM" id="MobiDB-lite"/>
    </source>
</evidence>
<dbReference type="InterPro" id="IPR011049">
    <property type="entry name" value="Serralysin-like_metalloprot_C"/>
</dbReference>
<dbReference type="OrthoDB" id="5242130at2"/>
<dbReference type="InterPro" id="IPR038081">
    <property type="entry name" value="CalX-like_sf"/>
</dbReference>
<feature type="compositionally biased region" description="Polar residues" evidence="1">
    <location>
        <begin position="2040"/>
        <end position="2049"/>
    </location>
</feature>
<sequence>MKTSATKTKAQLKAMQAKAQEIAKTLNKEAIIVNKGDKQHIVVKPGNTYELSVKDGDVLNKDFDVIAKKVGEDLEVLLPNDTVVVFDNYFEICASDLSCLVSLPAEGSVYYVIEGGFTTLSDGSQVVHFYGDEATLSTIATNNFSSVAVAELLPMFEAGVSFTALGALGLTAVDLAGAGATAAADTILFGAILMGPVIEGNGLSVQAFKADGKTKVGALTKVNANGSFTVNLGDYKGVVILKVIDDNDGADYVDEATGAQVDLDITLLAVVDASSGGSIKVVVTPVTTLAAQQAGVTESGDVPSETTLDATTVNAANKGVANALGLTDIINDIPVAMINTDGSSSSSSNAYGKVLAALSGMDKSTGGVGETINTLKNALTGTGSSLSLSTTAKKDILDGAQQAELDNDNINSLTTDSAITAATTGATLTTTIKLGFQDTGSSHTDGIVKAYDLDGSGSGTDKGIKINVSGVTANNWVYTTDGGTTWAVGSGTSFDLPENSTAYNKSDIMVRTGTSTIAGTTGSVALAASGTLTVDGTAPTITISGDGTQGYLSVGVTQVDTWEYSLDSGTTWTTGSGDRIYLDAGQSWTAGAIQVRGKDVAGNEGNVSSSATVTTSTVTLSLANDTGSLSDDGKTNDATVNVSVSGSVAWQYRTTSSGAWIDATGTSFELPSGSTAASNVQVKISGTADGTAVNLGTFISASSVEVSTSAPSALTVTLVDTGSASDDFITSNKVVTVGGITGSNTWEYSTDGGANWKTGTSTSFDLLDNRSYVANQIQVRQTDEFGNKSTFATFKDTNANAVEVNIDTTAPTVTAFSTTTADGSYKVGDTITITATTSEKVVSGSTITVTLDTGDTVDLTASADGTTLTGTYTIDSSDTSGDLTVVSFTIGSTTKDLAGSAMTDTTVPSGKNISDTSAIVVDGTAPTITAFSATTTDGNYKVGDTITITATTSEAVKTGGQITVTLDSGGTAILTAASDGTTLTGVYTVGSSDTSSDLTVTSFAIGSGAQAVTDVAGNAMTATTLPSGSNIEDSKAIVIDTTAPTATLSSNIAPSADLTMTFAETVTAVSGKKITLYKSDGTQIEQFDAADRSKVTFSGNTVSINPADLDANTNYYVQIDAGAFKDTAGNDYAGISDTSSWSFTVAALTTSAVWSNGSTDVSSDGINIAELSNLSIKGSITNPSGASSVTISSIIFKATDGSGDIAIANDKIPSISGTTWELVNASIPSNLVDGKTYTIEVGLAASGSITGTGGNSTPVLIDKAAPATPTIAAVATDDVINLSEKNSAITGTTEAGSTVTLSIGGNTRTATVTNTTWSYTLTDADITAMGQGTESITATATDTNGNTATSSAKSITVDTVAPATPTIAAVATDDVINLSEKNSAITGTTEAGSTVTLSIGGNTRTATVTNTTWSYTLTDADITAMGQGTESITATATDTNGNTATSSAKSITVDTVAPATPTIAAVATDDVINLSEKNSAITGTTEAGSTVTLSIGGNTRTATVTNTTWSYTLTDADITAMGQGTESITATATDTNGNTATSSAKSITVDTVAPATPTIAAVATDDVINLSEKNSAITGTTEAGSTVTLSIGGNTRTATVTNTTWSYTLTDADITAMGQGTESITVTATDTNGNTATSSAKSITVDTVAPATPTIAAVATDDVINLSEKNSAITGTTEAGSTVTLSIGGNTRTATVTNTTWSYTLTDADITAMGQGTESITATATDTNGNTATSSAKSITVDTVAPATPTIAAVATDDVINLSEKNSAITGTTEAGSTVTLSIGGNTRTATVTNTTWSYTLTDADITAMGQGTESITATATDTNGNTATSSAKSITVDTVAPATPTIAAVATDDVINLSEKNSAITGTTEAGSTVTLSIASNTRAATVTGTTWSYTLTDADITAMGQGAESITATATDTVGNTATSAAKSITIDTTAPTAPTVDALTTNDTTPVITGTTGSSAALATGESLSVTISGATYSVTPASDGTWSLNLETAISTSGRLSALTDGNRYEVTATVTDAADNSTSDSSTNEISINTNPPTISSVTDNQSNTVTSSIVTYTVVFSHALDQDTFASADIKLINAAGTDITANWTIGTPTTSDGITWTVAVTPPTGANAIDVTAVRLKIDAGSIADIYGNVNADLVQSSSSQSFDTTPPFASTLTLNTDTGSNASDGITKDGVMNVGGLDTNLGSWQYSINGGSTWTIVSNGDTSFTLAPGTYGANLIRIRQTDSAGQTSTITKYTSALTVDTSIDAPMLSSAGGGNISTSSNLVLTFAENVSAVAGKNIVIKNSSNNAVVETIAANGAQVIISNGVVTINPTDANLVAGNNYYIEVDAGAFTDSAGNTSAVIAANDWDVSVNAMSTSIAVATDNKVNAAENGADITVSVTVSADSSILPALLVGDFTVTVVKDSDGSAVTLTGASYNSATGVWSATITGGGLTDAEAYTITADVTGSAGAASGVSAPQTTQAVTVDTTVPTLDTTTIATDAKVNISEVSGGFSITGTTTGLETGTQVSVLLNSVTYTASILANGTWSLNVYSIDAANLTDGSTYAVIVNASDAHGNPATQVLQNITVDRTAPVSTVAIDEVITSLPTITGQTSESSVEVKLDLDGDGVYGEVGEGTYTVSVSGGNWALDLSSVNADGTSSPMSYSAITASTLGVQVTATDDAGNATIKTEVVTKQASSYSISDSKVIEGETGTKTMTFIVTREGDLSTAGTVNYAVDTTLSSAKTGSGVENDYTGTGSGTVNFAAGENFKEITLTINADYYKEINQNIIVKLSNSTGGVVSKDTGIGEINEIDASAMVSAFSLKDVNSDLVTNAIRVRRSSDDAEMDIGFDKYGNLDTQALLKFVNNNDDGSAVTWAKGFVTTWYDQSSRAENAVQNTYNKQPVIVNNGALVTLTSTGEVAVSFNEGLNGTPTSKNWLDTERDGFQVSDTDSNTFTNVVIYESMEYTTTAQYSNSIVFGSTSIYPNYRGNLYWYAGSNSGHGRLAITNGAGAINTKLDVVFEANYNNVGNTGTSSKNYTDAAQGIYINGVSKARDGTLLGGASGSLNLDNGSDGWTLQNNQAKITEMFIYAANEQSTSIKQFLGSSNNDTFTYGGESIVTGYDGKAGYDTVYISGANNLDLTNAQFSSGIKSIELVHMKNTEANVLTINDAQLTTNGSILSVLMDSGDSIVYNSATLNHSATQEVVTFGTTGNDTINMSSFNELVYGRGGSDTFVYKSWSDAAASSSNDAIADFTMGTGAGKDTLNLADLLTGYSSANLADFLSLSDDGTNSSIAIDSNGDSSGTDLTITLTGVTGVSLATMISDANLILE</sequence>
<dbReference type="Proteomes" id="UP000067399">
    <property type="component" value="Chromosome"/>
</dbReference>
<accession>A0A0P0USE8</accession>
<protein>
    <recommendedName>
        <fullName evidence="4">Ig-like domain-containing protein</fullName>
    </recommendedName>
</protein>
<dbReference type="Gene3D" id="2.60.40.10">
    <property type="entry name" value="Immunoglobulins"/>
    <property type="match status" value="10"/>
</dbReference>
<evidence type="ECO:0000313" key="3">
    <source>
        <dbReference type="Proteomes" id="UP000067399"/>
    </source>
</evidence>
<name>A0A0P0USE8_9GAMM</name>
<dbReference type="EMBL" id="AP013042">
    <property type="protein sequence ID" value="BAS68020.1"/>
    <property type="molecule type" value="Genomic_DNA"/>
</dbReference>
<dbReference type="RefSeq" id="WP_066044814.1">
    <property type="nucleotide sequence ID" value="NZ_AP013042.1"/>
</dbReference>
<gene>
    <name evidence="2" type="ORF">BSEPE_1029</name>
</gene>
<dbReference type="NCBIfam" id="NF033510">
    <property type="entry name" value="Ca_tandemer"/>
    <property type="match status" value="9"/>
</dbReference>
<proteinExistence type="predicted"/>
<keyword evidence="3" id="KW-1185">Reference proteome</keyword>